<dbReference type="RefSeq" id="XP_060414016.1">
    <property type="nucleotide sequence ID" value="XM_060557832.1"/>
</dbReference>
<dbReference type="GeneID" id="85442072"/>
<gene>
    <name evidence="1" type="ORF">LY79DRAFT_554090</name>
</gene>
<proteinExistence type="predicted"/>
<comment type="caution">
    <text evidence="1">The sequence shown here is derived from an EMBL/GenBank/DDBJ whole genome shotgun (WGS) entry which is preliminary data.</text>
</comment>
<evidence type="ECO:0000313" key="1">
    <source>
        <dbReference type="EMBL" id="KAK1590534.1"/>
    </source>
</evidence>
<sequence>MTSLTCKHTQGFLPPLSPFTNTHTHTHTRIEYLSHLELAPRCTQITRIPYPLIKHEVRTGHRLLERGKRAGRNRDLDVANAGIHLRQQQVGGKG</sequence>
<name>A0AAD8PYN0_9PEZI</name>
<dbReference type="EMBL" id="JAHLJV010000030">
    <property type="protein sequence ID" value="KAK1590534.1"/>
    <property type="molecule type" value="Genomic_DNA"/>
</dbReference>
<organism evidence="1 2">
    <name type="scientific">Colletotrichum navitas</name>
    <dbReference type="NCBI Taxonomy" id="681940"/>
    <lineage>
        <taxon>Eukaryota</taxon>
        <taxon>Fungi</taxon>
        <taxon>Dikarya</taxon>
        <taxon>Ascomycota</taxon>
        <taxon>Pezizomycotina</taxon>
        <taxon>Sordariomycetes</taxon>
        <taxon>Hypocreomycetidae</taxon>
        <taxon>Glomerellales</taxon>
        <taxon>Glomerellaceae</taxon>
        <taxon>Colletotrichum</taxon>
        <taxon>Colletotrichum graminicola species complex</taxon>
    </lineage>
</organism>
<reference evidence="1" key="1">
    <citation type="submission" date="2021-06" db="EMBL/GenBank/DDBJ databases">
        <title>Comparative genomics, transcriptomics and evolutionary studies reveal genomic signatures of adaptation to plant cell wall in hemibiotrophic fungi.</title>
        <authorList>
            <consortium name="DOE Joint Genome Institute"/>
            <person name="Baroncelli R."/>
            <person name="Diaz J.F."/>
            <person name="Benocci T."/>
            <person name="Peng M."/>
            <person name="Battaglia E."/>
            <person name="Haridas S."/>
            <person name="Andreopoulos W."/>
            <person name="Labutti K."/>
            <person name="Pangilinan J."/>
            <person name="Floch G.L."/>
            <person name="Makela M.R."/>
            <person name="Henrissat B."/>
            <person name="Grigoriev I.V."/>
            <person name="Crouch J.A."/>
            <person name="De Vries R.P."/>
            <person name="Sukno S.A."/>
            <person name="Thon M.R."/>
        </authorList>
    </citation>
    <scope>NUCLEOTIDE SEQUENCE</scope>
    <source>
        <strain evidence="1">CBS 125086</strain>
    </source>
</reference>
<evidence type="ECO:0000313" key="2">
    <source>
        <dbReference type="Proteomes" id="UP001230504"/>
    </source>
</evidence>
<dbReference type="AlphaFoldDB" id="A0AAD8PYN0"/>
<protein>
    <submittedName>
        <fullName evidence="1">Uncharacterized protein</fullName>
    </submittedName>
</protein>
<accession>A0AAD8PYN0</accession>
<dbReference type="Proteomes" id="UP001230504">
    <property type="component" value="Unassembled WGS sequence"/>
</dbReference>
<keyword evidence="2" id="KW-1185">Reference proteome</keyword>